<proteinExistence type="predicted"/>
<dbReference type="AlphaFoldDB" id="A0A2S7WTD8"/>
<dbReference type="Proteomes" id="UP000238882">
    <property type="component" value="Unassembled WGS sequence"/>
</dbReference>
<dbReference type="EMBL" id="MSCN01000001">
    <property type="protein sequence ID" value="PQJ80834.1"/>
    <property type="molecule type" value="Genomic_DNA"/>
</dbReference>
<protein>
    <recommendedName>
        <fullName evidence="1">D-alanyl-D-alanine carboxypeptidase-like core domain-containing protein</fullName>
    </recommendedName>
</protein>
<dbReference type="PANTHER" id="PTHR34385:SF1">
    <property type="entry name" value="PEPTIDOGLYCAN L-ALANYL-D-GLUTAMATE ENDOPEPTIDASE CWLK"/>
    <property type="match status" value="1"/>
</dbReference>
<gene>
    <name evidence="2" type="ORF">BTO18_17375</name>
</gene>
<dbReference type="GO" id="GO:0006508">
    <property type="term" value="P:proteolysis"/>
    <property type="evidence" value="ECO:0007669"/>
    <property type="project" value="InterPro"/>
</dbReference>
<evidence type="ECO:0000313" key="3">
    <source>
        <dbReference type="Proteomes" id="UP000238882"/>
    </source>
</evidence>
<reference evidence="2 3" key="1">
    <citation type="submission" date="2016-12" db="EMBL/GenBank/DDBJ databases">
        <title>Trade-off between light-utilization and light-protection in marine flavobacteria.</title>
        <authorList>
            <person name="Kumagai Y."/>
            <person name="Yoshizawa S."/>
            <person name="Kogure K."/>
            <person name="Iwasaki W."/>
        </authorList>
    </citation>
    <scope>NUCLEOTIDE SEQUENCE [LARGE SCALE GENOMIC DNA]</scope>
    <source>
        <strain evidence="2 3">NBRC 108759</strain>
    </source>
</reference>
<dbReference type="RefSeq" id="WP_105017441.1">
    <property type="nucleotide sequence ID" value="NZ_MSCN01000001.1"/>
</dbReference>
<sequence length="259" mass="30542">MGIYKILKTAILSLFFIVTVFSCKPKKAQNENLLLSKKNQLKKAFRYPNYLNKNYILGKFDYMNSNNFVIVPKDLSNKKIYIRKEVLVAFLKMQTAAKEDGISFKIISGTRSFAHQKRIWDYKWNSKYKDLPPLERVQKILLFSAMPTTSRHHWGTDIDLNNLTNSYFTKGKGLNEYNWLLKNASKFGFYQPYASKKEGRTGYEEEKWHWSYKPLSQLYLKYYNEHISIEDITGFDGSKYSKNLQIINKYVHGINSELK</sequence>
<dbReference type="PROSITE" id="PS51257">
    <property type="entry name" value="PROKAR_LIPOPROTEIN"/>
    <property type="match status" value="1"/>
</dbReference>
<name>A0A2S7WTD8_9FLAO</name>
<dbReference type="GO" id="GO:0008233">
    <property type="term" value="F:peptidase activity"/>
    <property type="evidence" value="ECO:0007669"/>
    <property type="project" value="InterPro"/>
</dbReference>
<dbReference type="Gene3D" id="3.30.1380.10">
    <property type="match status" value="1"/>
</dbReference>
<dbReference type="Pfam" id="PF02557">
    <property type="entry name" value="VanY"/>
    <property type="match status" value="1"/>
</dbReference>
<dbReference type="OrthoDB" id="9792074at2"/>
<evidence type="ECO:0000313" key="2">
    <source>
        <dbReference type="EMBL" id="PQJ80834.1"/>
    </source>
</evidence>
<evidence type="ECO:0000259" key="1">
    <source>
        <dbReference type="Pfam" id="PF02557"/>
    </source>
</evidence>
<dbReference type="CDD" id="cd14847">
    <property type="entry name" value="DD-carboxypeptidase_like"/>
    <property type="match status" value="1"/>
</dbReference>
<keyword evidence="3" id="KW-1185">Reference proteome</keyword>
<dbReference type="SUPFAM" id="SSF55166">
    <property type="entry name" value="Hedgehog/DD-peptidase"/>
    <property type="match status" value="1"/>
</dbReference>
<feature type="domain" description="D-alanyl-D-alanine carboxypeptidase-like core" evidence="1">
    <location>
        <begin position="80"/>
        <end position="214"/>
    </location>
</feature>
<dbReference type="PANTHER" id="PTHR34385">
    <property type="entry name" value="D-ALANYL-D-ALANINE CARBOXYPEPTIDASE"/>
    <property type="match status" value="1"/>
</dbReference>
<dbReference type="InterPro" id="IPR052179">
    <property type="entry name" value="DD-CPase-like"/>
</dbReference>
<comment type="caution">
    <text evidence="2">The sequence shown here is derived from an EMBL/GenBank/DDBJ whole genome shotgun (WGS) entry which is preliminary data.</text>
</comment>
<dbReference type="InterPro" id="IPR003709">
    <property type="entry name" value="VanY-like_core_dom"/>
</dbReference>
<accession>A0A2S7WTD8</accession>
<organism evidence="2 3">
    <name type="scientific">Polaribacter porphyrae</name>
    <dbReference type="NCBI Taxonomy" id="1137780"/>
    <lineage>
        <taxon>Bacteria</taxon>
        <taxon>Pseudomonadati</taxon>
        <taxon>Bacteroidota</taxon>
        <taxon>Flavobacteriia</taxon>
        <taxon>Flavobacteriales</taxon>
        <taxon>Flavobacteriaceae</taxon>
    </lineage>
</organism>
<dbReference type="InterPro" id="IPR009045">
    <property type="entry name" value="Zn_M74/Hedgehog-like"/>
</dbReference>